<dbReference type="RefSeq" id="WP_213235730.1">
    <property type="nucleotide sequence ID" value="NZ_JAHBCL010000006.1"/>
</dbReference>
<sequence length="637" mass="72223">MKDCIENNIAILLPYDELIELAKTITQELAINIAIEKIVIDNALAVADAYRRRGVEIIVSRGNLAKAIAKNIDVEVINIPFTGYEFFDVLFKYKDFNEPIGIIEGADFIEGCRKINEKLRLDLHYYQVDHVSEFEAKTQQAMADGIELFIGGSWGIEYQDGLKARNIRYEMLHSQKPSVRQAIESAIAVFYAKQREKSRHQVLKTVLDYSQSGILVIDQNDMIINMNAVAEELLKIQLKDCAGRHSKMVLPSLRLYDFLSCEDAEMEQMEAFFGVNVMVDRVPMLVNGEIKGAIAFMHRASQIVNMESSIRKELVERRLTAKYHFTNIIGNSQSVVTTIELAQNFSGTDSTILLTGETGTGKELFAQSIHNASKRAQGPFVAINCSALPANLLESELFGYRDGAFTGAKKGGKMGLFELAHKGTIFLDEIGEIEKSMQAKLLRVLQEQEVMRIGDIRVIPVDVRVIAATNRDLLDEMRQGRYREDLYYRLNVLNLILPPLRERKGDIPILMDSLRKRINQKLDRRVEGFSKDVIQLFEQYSWPGNIRELENVVEKVIVIQQRGIVGESMVSFIRNCFQRQLNDDLKDPFDQTLAAIERQAIEMALKRNDGNRTKAALALGIDRTTLVRKIKLLSIPL</sequence>
<dbReference type="PROSITE" id="PS00675">
    <property type="entry name" value="SIGMA54_INTERACT_1"/>
    <property type="match status" value="1"/>
</dbReference>
<dbReference type="InterPro" id="IPR002078">
    <property type="entry name" value="Sigma_54_int"/>
</dbReference>
<evidence type="ECO:0000256" key="5">
    <source>
        <dbReference type="ARBA" id="ARBA00023163"/>
    </source>
</evidence>
<dbReference type="PANTHER" id="PTHR32071:SF57">
    <property type="entry name" value="C4-DICARBOXYLATE TRANSPORT TRANSCRIPTIONAL REGULATORY PROTEIN DCTD"/>
    <property type="match status" value="1"/>
</dbReference>
<dbReference type="PROSITE" id="PS00676">
    <property type="entry name" value="SIGMA54_INTERACT_2"/>
    <property type="match status" value="1"/>
</dbReference>
<dbReference type="PANTHER" id="PTHR32071">
    <property type="entry name" value="TRANSCRIPTIONAL REGULATORY PROTEIN"/>
    <property type="match status" value="1"/>
</dbReference>
<dbReference type="PROSITE" id="PS50112">
    <property type="entry name" value="PAS"/>
    <property type="match status" value="1"/>
</dbReference>
<dbReference type="Pfam" id="PF25601">
    <property type="entry name" value="AAA_lid_14"/>
    <property type="match status" value="1"/>
</dbReference>
<dbReference type="Gene3D" id="3.40.50.2300">
    <property type="match status" value="1"/>
</dbReference>
<dbReference type="SMART" id="SM00382">
    <property type="entry name" value="AAA"/>
    <property type="match status" value="1"/>
</dbReference>
<dbReference type="InterPro" id="IPR003593">
    <property type="entry name" value="AAA+_ATPase"/>
</dbReference>
<evidence type="ECO:0000256" key="1">
    <source>
        <dbReference type="ARBA" id="ARBA00022741"/>
    </source>
</evidence>
<dbReference type="InterPro" id="IPR025662">
    <property type="entry name" value="Sigma_54_int_dom_ATP-bd_1"/>
</dbReference>
<feature type="domain" description="PAS" evidence="7">
    <location>
        <begin position="199"/>
        <end position="265"/>
    </location>
</feature>
<dbReference type="SUPFAM" id="SSF159800">
    <property type="entry name" value="PrpR receptor domain-like"/>
    <property type="match status" value="1"/>
</dbReference>
<dbReference type="Gene3D" id="3.30.450.20">
    <property type="entry name" value="PAS domain"/>
    <property type="match status" value="1"/>
</dbReference>
<gene>
    <name evidence="8" type="ORF">KHM83_04535</name>
</gene>
<dbReference type="SUPFAM" id="SSF55785">
    <property type="entry name" value="PYP-like sensor domain (PAS domain)"/>
    <property type="match status" value="1"/>
</dbReference>
<dbReference type="SUPFAM" id="SSF52540">
    <property type="entry name" value="P-loop containing nucleoside triphosphate hydrolases"/>
    <property type="match status" value="1"/>
</dbReference>
<dbReference type="InterPro" id="IPR002197">
    <property type="entry name" value="HTH_Fis"/>
</dbReference>
<keyword evidence="4" id="KW-0238">DNA-binding</keyword>
<dbReference type="Gene3D" id="1.10.10.60">
    <property type="entry name" value="Homeodomain-like"/>
    <property type="match status" value="1"/>
</dbReference>
<evidence type="ECO:0000259" key="7">
    <source>
        <dbReference type="PROSITE" id="PS50112"/>
    </source>
</evidence>
<name>A0ABS5PLA0_9FIRM</name>
<evidence type="ECO:0000256" key="3">
    <source>
        <dbReference type="ARBA" id="ARBA00023015"/>
    </source>
</evidence>
<dbReference type="InterPro" id="IPR000014">
    <property type="entry name" value="PAS"/>
</dbReference>
<keyword evidence="3" id="KW-0805">Transcription regulation</keyword>
<dbReference type="PROSITE" id="PS00688">
    <property type="entry name" value="SIGMA54_INTERACT_3"/>
    <property type="match status" value="1"/>
</dbReference>
<dbReference type="PROSITE" id="PS50045">
    <property type="entry name" value="SIGMA54_INTERACT_4"/>
    <property type="match status" value="1"/>
</dbReference>
<dbReference type="InterPro" id="IPR058031">
    <property type="entry name" value="AAA_lid_NorR"/>
</dbReference>
<feature type="domain" description="Sigma-54 factor interaction" evidence="6">
    <location>
        <begin position="328"/>
        <end position="558"/>
    </location>
</feature>
<protein>
    <submittedName>
        <fullName evidence="8">Sigma 54-interacting transcriptional regulator</fullName>
    </submittedName>
</protein>
<keyword evidence="1" id="KW-0547">Nucleotide-binding</keyword>
<comment type="caution">
    <text evidence="8">The sequence shown here is derived from an EMBL/GenBank/DDBJ whole genome shotgun (WGS) entry which is preliminary data.</text>
</comment>
<accession>A0ABS5PLA0</accession>
<dbReference type="Gene3D" id="3.40.50.10660">
    <property type="entry name" value="PrpR receptor domain-like"/>
    <property type="match status" value="1"/>
</dbReference>
<evidence type="ECO:0000313" key="9">
    <source>
        <dbReference type="Proteomes" id="UP000746471"/>
    </source>
</evidence>
<keyword evidence="2" id="KW-0067">ATP-binding</keyword>
<dbReference type="Gene3D" id="3.40.50.300">
    <property type="entry name" value="P-loop containing nucleotide triphosphate hydrolases"/>
    <property type="match status" value="1"/>
</dbReference>
<dbReference type="Pfam" id="PF02954">
    <property type="entry name" value="HTH_8"/>
    <property type="match status" value="1"/>
</dbReference>
<dbReference type="InterPro" id="IPR009057">
    <property type="entry name" value="Homeodomain-like_sf"/>
</dbReference>
<dbReference type="Pfam" id="PF06506">
    <property type="entry name" value="PrpR_N"/>
    <property type="match status" value="1"/>
</dbReference>
<dbReference type="SUPFAM" id="SSF46689">
    <property type="entry name" value="Homeodomain-like"/>
    <property type="match status" value="1"/>
</dbReference>
<evidence type="ECO:0000256" key="2">
    <source>
        <dbReference type="ARBA" id="ARBA00022840"/>
    </source>
</evidence>
<dbReference type="Proteomes" id="UP000746471">
    <property type="component" value="Unassembled WGS sequence"/>
</dbReference>
<proteinExistence type="predicted"/>
<evidence type="ECO:0000259" key="6">
    <source>
        <dbReference type="PROSITE" id="PS50045"/>
    </source>
</evidence>
<dbReference type="InterPro" id="IPR027417">
    <property type="entry name" value="P-loop_NTPase"/>
</dbReference>
<keyword evidence="5" id="KW-0804">Transcription</keyword>
<dbReference type="EMBL" id="JAHBCL010000006">
    <property type="protein sequence ID" value="MBS7525944.1"/>
    <property type="molecule type" value="Genomic_DNA"/>
</dbReference>
<dbReference type="InterPro" id="IPR025943">
    <property type="entry name" value="Sigma_54_int_dom_ATP-bd_2"/>
</dbReference>
<reference evidence="8 9" key="1">
    <citation type="submission" date="2021-05" db="EMBL/GenBank/DDBJ databases">
        <title>Fusibacter ferrireducens sp. nov., an anaerobic, sulfur- and Fe-reducing bacterium isolated from the mangrove sediment.</title>
        <authorList>
            <person name="Qiu D."/>
        </authorList>
    </citation>
    <scope>NUCLEOTIDE SEQUENCE [LARGE SCALE GENOMIC DNA]</scope>
    <source>
        <strain evidence="8 9">DSM 12116</strain>
    </source>
</reference>
<organism evidence="8 9">
    <name type="scientific">Fusibacter paucivorans</name>
    <dbReference type="NCBI Taxonomy" id="76009"/>
    <lineage>
        <taxon>Bacteria</taxon>
        <taxon>Bacillati</taxon>
        <taxon>Bacillota</taxon>
        <taxon>Clostridia</taxon>
        <taxon>Eubacteriales</taxon>
        <taxon>Eubacteriales Family XII. Incertae Sedis</taxon>
        <taxon>Fusibacter</taxon>
    </lineage>
</organism>
<evidence type="ECO:0000256" key="4">
    <source>
        <dbReference type="ARBA" id="ARBA00023125"/>
    </source>
</evidence>
<dbReference type="Gene3D" id="1.10.8.60">
    <property type="match status" value="1"/>
</dbReference>
<evidence type="ECO:0000313" key="8">
    <source>
        <dbReference type="EMBL" id="MBS7525944.1"/>
    </source>
</evidence>
<dbReference type="InterPro" id="IPR035965">
    <property type="entry name" value="PAS-like_dom_sf"/>
</dbReference>
<dbReference type="InterPro" id="IPR025944">
    <property type="entry name" value="Sigma_54_int_dom_CS"/>
</dbReference>
<dbReference type="CDD" id="cd00009">
    <property type="entry name" value="AAA"/>
    <property type="match status" value="1"/>
</dbReference>
<keyword evidence="9" id="KW-1185">Reference proteome</keyword>
<dbReference type="Pfam" id="PF00158">
    <property type="entry name" value="Sigma54_activat"/>
    <property type="match status" value="1"/>
</dbReference>
<dbReference type="PRINTS" id="PR01590">
    <property type="entry name" value="HTHFIS"/>
</dbReference>
<dbReference type="InterPro" id="IPR010524">
    <property type="entry name" value="Sig_transdc_resp-reg_PrpR_N"/>
</dbReference>